<evidence type="ECO:0000313" key="2">
    <source>
        <dbReference type="EMBL" id="GGC55504.1"/>
    </source>
</evidence>
<proteinExistence type="predicted"/>
<accession>A0ABQ1N757</accession>
<dbReference type="EMBL" id="BMHL01000009">
    <property type="protein sequence ID" value="GGC55504.1"/>
    <property type="molecule type" value="Genomic_DNA"/>
</dbReference>
<sequence length="94" mass="9794">MVWHWLVPGAQIVMLTNGMFGTLLTPASTVTRTALAATTCGEGEVLVTVGPADRLVVPELAEEPEPPEPPPPPPQALTSNASSAAHNKVTNEDV</sequence>
<protein>
    <submittedName>
        <fullName evidence="2">Uncharacterized protein</fullName>
    </submittedName>
</protein>
<feature type="compositionally biased region" description="Polar residues" evidence="1">
    <location>
        <begin position="76"/>
        <end position="85"/>
    </location>
</feature>
<keyword evidence="3" id="KW-1185">Reference proteome</keyword>
<gene>
    <name evidence="2" type="ORF">GCM10011400_49080</name>
</gene>
<organism evidence="2 3">
    <name type="scientific">Paraburkholderia caffeinilytica</name>
    <dbReference type="NCBI Taxonomy" id="1761016"/>
    <lineage>
        <taxon>Bacteria</taxon>
        <taxon>Pseudomonadati</taxon>
        <taxon>Pseudomonadota</taxon>
        <taxon>Betaproteobacteria</taxon>
        <taxon>Burkholderiales</taxon>
        <taxon>Burkholderiaceae</taxon>
        <taxon>Paraburkholderia</taxon>
    </lineage>
</organism>
<comment type="caution">
    <text evidence="2">The sequence shown here is derived from an EMBL/GenBank/DDBJ whole genome shotgun (WGS) entry which is preliminary data.</text>
</comment>
<reference evidence="3" key="1">
    <citation type="journal article" date="2019" name="Int. J. Syst. Evol. Microbiol.">
        <title>The Global Catalogue of Microorganisms (GCM) 10K type strain sequencing project: providing services to taxonomists for standard genome sequencing and annotation.</title>
        <authorList>
            <consortium name="The Broad Institute Genomics Platform"/>
            <consortium name="The Broad Institute Genome Sequencing Center for Infectious Disease"/>
            <person name="Wu L."/>
            <person name="Ma J."/>
        </authorList>
    </citation>
    <scope>NUCLEOTIDE SEQUENCE [LARGE SCALE GENOMIC DNA]</scope>
    <source>
        <strain evidence="3">CGMCC 1.15103</strain>
    </source>
</reference>
<evidence type="ECO:0000256" key="1">
    <source>
        <dbReference type="SAM" id="MobiDB-lite"/>
    </source>
</evidence>
<name>A0ABQ1N757_9BURK</name>
<dbReference type="Proteomes" id="UP000602004">
    <property type="component" value="Unassembled WGS sequence"/>
</dbReference>
<feature type="region of interest" description="Disordered" evidence="1">
    <location>
        <begin position="58"/>
        <end position="94"/>
    </location>
</feature>
<evidence type="ECO:0000313" key="3">
    <source>
        <dbReference type="Proteomes" id="UP000602004"/>
    </source>
</evidence>